<proteinExistence type="predicted"/>
<dbReference type="InterPro" id="IPR001226">
    <property type="entry name" value="Flavodoxin_CS"/>
</dbReference>
<dbReference type="PANTHER" id="PTHR39201:SF1">
    <property type="entry name" value="FLAVODOXIN-LIKE DOMAIN-CONTAINING PROTEIN"/>
    <property type="match status" value="1"/>
</dbReference>
<dbReference type="InterPro" id="IPR008254">
    <property type="entry name" value="Flavodoxin/NO_synth"/>
</dbReference>
<name>E3GWJ1_METFV</name>
<evidence type="ECO:0000313" key="2">
    <source>
        <dbReference type="EMBL" id="ADP77956.1"/>
    </source>
</evidence>
<evidence type="ECO:0000313" key="3">
    <source>
        <dbReference type="Proteomes" id="UP000002315"/>
    </source>
</evidence>
<dbReference type="STRING" id="523846.Mfer_1170"/>
<dbReference type="AlphaFoldDB" id="E3GWJ1"/>
<dbReference type="Proteomes" id="UP000002315">
    <property type="component" value="Chromosome"/>
</dbReference>
<keyword evidence="3" id="KW-1185">Reference proteome</keyword>
<dbReference type="HOGENOM" id="CLU_068890_1_2_2"/>
<protein>
    <submittedName>
        <fullName evidence="2">Flavodoxin/nitric oxide synthase</fullName>
    </submittedName>
</protein>
<reference evidence="2 3" key="1">
    <citation type="journal article" date="2010" name="Stand. Genomic Sci.">
        <title>Complete genome sequence of Methanothermus fervidus type strain (V24S).</title>
        <authorList>
            <person name="Anderson I."/>
            <person name="Djao O.D."/>
            <person name="Misra M."/>
            <person name="Chertkov O."/>
            <person name="Nolan M."/>
            <person name="Lucas S."/>
            <person name="Lapidus A."/>
            <person name="Del Rio T.G."/>
            <person name="Tice H."/>
            <person name="Cheng J.F."/>
            <person name="Tapia R."/>
            <person name="Han C."/>
            <person name="Goodwin L."/>
            <person name="Pitluck S."/>
            <person name="Liolios K."/>
            <person name="Ivanova N."/>
            <person name="Mavromatis K."/>
            <person name="Mikhailova N."/>
            <person name="Pati A."/>
            <person name="Brambilla E."/>
            <person name="Chen A."/>
            <person name="Palaniappan K."/>
            <person name="Land M."/>
            <person name="Hauser L."/>
            <person name="Chang Y.J."/>
            <person name="Jeffries C.D."/>
            <person name="Sikorski J."/>
            <person name="Spring S."/>
            <person name="Rohde M."/>
            <person name="Eichinger K."/>
            <person name="Huber H."/>
            <person name="Wirth R."/>
            <person name="Goker M."/>
            <person name="Detter J.C."/>
            <person name="Woyke T."/>
            <person name="Bristow J."/>
            <person name="Eisen J.A."/>
            <person name="Markowitz V."/>
            <person name="Hugenholtz P."/>
            <person name="Klenk H.P."/>
            <person name="Kyrpides N.C."/>
        </authorList>
    </citation>
    <scope>NUCLEOTIDE SEQUENCE [LARGE SCALE GENOMIC DNA]</scope>
    <source>
        <strain evidence="3">ATCC 43054 / DSM 2088 / JCM 10308 / V24 S</strain>
    </source>
</reference>
<evidence type="ECO:0000259" key="1">
    <source>
        <dbReference type="PROSITE" id="PS50902"/>
    </source>
</evidence>
<dbReference type="EMBL" id="CP002278">
    <property type="protein sequence ID" value="ADP77956.1"/>
    <property type="molecule type" value="Genomic_DNA"/>
</dbReference>
<dbReference type="PANTHER" id="PTHR39201">
    <property type="entry name" value="EXPORTED PROTEIN-RELATED"/>
    <property type="match status" value="1"/>
</dbReference>
<feature type="domain" description="Flavodoxin-like" evidence="1">
    <location>
        <begin position="5"/>
        <end position="160"/>
    </location>
</feature>
<dbReference type="Gene3D" id="3.40.50.360">
    <property type="match status" value="1"/>
</dbReference>
<dbReference type="OrthoDB" id="73155at2157"/>
<accession>E3GWJ1</accession>
<gene>
    <name evidence="2" type="ordered locus">Mfer_1170</name>
</gene>
<dbReference type="KEGG" id="mfv:Mfer_1170"/>
<organism evidence="2 3">
    <name type="scientific">Methanothermus fervidus (strain ATCC 43054 / DSM 2088 / JCM 10308 / V24 S)</name>
    <dbReference type="NCBI Taxonomy" id="523846"/>
    <lineage>
        <taxon>Archaea</taxon>
        <taxon>Methanobacteriati</taxon>
        <taxon>Methanobacteriota</taxon>
        <taxon>Methanomada group</taxon>
        <taxon>Methanobacteria</taxon>
        <taxon>Methanobacteriales</taxon>
        <taxon>Methanothermaceae</taxon>
        <taxon>Methanothermus</taxon>
    </lineage>
</organism>
<dbReference type="GO" id="GO:0010181">
    <property type="term" value="F:FMN binding"/>
    <property type="evidence" value="ECO:0007669"/>
    <property type="project" value="InterPro"/>
</dbReference>
<dbReference type="InterPro" id="IPR029039">
    <property type="entry name" value="Flavoprotein-like_sf"/>
</dbReference>
<dbReference type="PROSITE" id="PS00201">
    <property type="entry name" value="FLAVODOXIN"/>
    <property type="match status" value="1"/>
</dbReference>
<dbReference type="SUPFAM" id="SSF52218">
    <property type="entry name" value="Flavoproteins"/>
    <property type="match status" value="1"/>
</dbReference>
<dbReference type="Pfam" id="PF12682">
    <property type="entry name" value="Flavodoxin_4"/>
    <property type="match status" value="1"/>
</dbReference>
<dbReference type="GO" id="GO:0009055">
    <property type="term" value="F:electron transfer activity"/>
    <property type="evidence" value="ECO:0007669"/>
    <property type="project" value="InterPro"/>
</dbReference>
<sequence>MKINPIVIYYSRTGNTEVVAKTIAKETKAELVKIEDLKNRRGFFGIFLAIVDALLKKKTDITPRSIDLKKYDVIYIGSPVWARNPAPAILTFIDNSDFSNKNVVIFVTMAAHGGDNAIKTMKEKIYSKNGKVIGAFSIKTRDKNKEEIKEETIKKLGEINV</sequence>
<dbReference type="PROSITE" id="PS50902">
    <property type="entry name" value="FLAVODOXIN_LIKE"/>
    <property type="match status" value="1"/>
</dbReference>